<dbReference type="GO" id="GO:0034040">
    <property type="term" value="F:ATPase-coupled lipid transmembrane transporter activity"/>
    <property type="evidence" value="ECO:0007669"/>
    <property type="project" value="TreeGrafter"/>
</dbReference>
<dbReference type="Proteomes" id="UP001057868">
    <property type="component" value="Unassembled WGS sequence"/>
</dbReference>
<evidence type="ECO:0000256" key="8">
    <source>
        <dbReference type="ARBA" id="ARBA00022927"/>
    </source>
</evidence>
<dbReference type="GO" id="GO:0016887">
    <property type="term" value="F:ATP hydrolysis activity"/>
    <property type="evidence" value="ECO:0007669"/>
    <property type="project" value="InterPro"/>
</dbReference>
<evidence type="ECO:0000256" key="2">
    <source>
        <dbReference type="ARBA" id="ARBA00022448"/>
    </source>
</evidence>
<feature type="domain" description="Peptidase C39" evidence="15">
    <location>
        <begin position="14"/>
        <end position="134"/>
    </location>
</feature>
<dbReference type="AlphaFoldDB" id="A0A9W6DCE9"/>
<dbReference type="SMART" id="SM00382">
    <property type="entry name" value="AAA"/>
    <property type="match status" value="1"/>
</dbReference>
<feature type="domain" description="ABC transporter" evidence="13">
    <location>
        <begin position="482"/>
        <end position="713"/>
    </location>
</feature>
<keyword evidence="7" id="KW-0067">ATP-binding</keyword>
<dbReference type="GO" id="GO:0008234">
    <property type="term" value="F:cysteine-type peptidase activity"/>
    <property type="evidence" value="ECO:0007669"/>
    <property type="project" value="UniProtKB-KW"/>
</dbReference>
<dbReference type="InterPro" id="IPR011527">
    <property type="entry name" value="ABC1_TM_dom"/>
</dbReference>
<dbReference type="RefSeq" id="WP_261853561.1">
    <property type="nucleotide sequence ID" value="NZ_BQXY01000006.1"/>
</dbReference>
<dbReference type="InterPro" id="IPR003439">
    <property type="entry name" value="ABC_transporter-like_ATP-bd"/>
</dbReference>
<name>A0A9W6DCE9_9CLOT</name>
<keyword evidence="4 12" id="KW-0812">Transmembrane</keyword>
<dbReference type="Gene3D" id="3.90.70.10">
    <property type="entry name" value="Cysteine proteinases"/>
    <property type="match status" value="1"/>
</dbReference>
<dbReference type="GO" id="GO:0043213">
    <property type="term" value="P:bacteriocin transport"/>
    <property type="evidence" value="ECO:0007669"/>
    <property type="project" value="UniProtKB-KW"/>
</dbReference>
<evidence type="ECO:0000259" key="15">
    <source>
        <dbReference type="PROSITE" id="PS50990"/>
    </source>
</evidence>
<reference evidence="16" key="1">
    <citation type="journal article" date="2023" name="Int. J. Syst. Evol. Microbiol.">
        <title>&lt;i&gt;Clostridium folliculivorans&lt;/i&gt; sp. nov., isolated from soil samples of an organic paddy in Japan.</title>
        <authorList>
            <person name="Tazawa J."/>
            <person name="Kobayashi H."/>
            <person name="Tanizawa Y."/>
            <person name="Uchino A."/>
            <person name="Tanaka F."/>
            <person name="Urashima Y."/>
            <person name="Miura S."/>
            <person name="Sakamoto M."/>
            <person name="Ohkuma M."/>
            <person name="Tohno M."/>
        </authorList>
    </citation>
    <scope>NUCLEOTIDE SEQUENCE</scope>
    <source>
        <strain evidence="16">D1-1</strain>
    </source>
</reference>
<keyword evidence="11" id="KW-0080">Bacteriocin transport</keyword>
<comment type="subcellular location">
    <subcellularLocation>
        <location evidence="1">Cell membrane</location>
        <topology evidence="1">Multi-pass membrane protein</topology>
    </subcellularLocation>
</comment>
<dbReference type="InterPro" id="IPR005074">
    <property type="entry name" value="Peptidase_C39"/>
</dbReference>
<dbReference type="SUPFAM" id="SSF90123">
    <property type="entry name" value="ABC transporter transmembrane region"/>
    <property type="match status" value="1"/>
</dbReference>
<dbReference type="FunFam" id="3.40.50.300:FF:000299">
    <property type="entry name" value="ABC transporter ATP-binding protein/permease"/>
    <property type="match status" value="1"/>
</dbReference>
<keyword evidence="2" id="KW-0813">Transport</keyword>
<dbReference type="Pfam" id="PF00005">
    <property type="entry name" value="ABC_tran"/>
    <property type="match status" value="1"/>
</dbReference>
<evidence type="ECO:0000313" key="17">
    <source>
        <dbReference type="Proteomes" id="UP001057868"/>
    </source>
</evidence>
<dbReference type="PROSITE" id="PS00211">
    <property type="entry name" value="ABC_TRANSPORTER_1"/>
    <property type="match status" value="1"/>
</dbReference>
<dbReference type="Gene3D" id="1.20.1560.10">
    <property type="entry name" value="ABC transporter type 1, transmembrane domain"/>
    <property type="match status" value="1"/>
</dbReference>
<dbReference type="Gene3D" id="3.40.50.300">
    <property type="entry name" value="P-loop containing nucleotide triphosphate hydrolases"/>
    <property type="match status" value="1"/>
</dbReference>
<dbReference type="Pfam" id="PF03412">
    <property type="entry name" value="Peptidase_C39"/>
    <property type="match status" value="1"/>
</dbReference>
<keyword evidence="9 12" id="KW-1133">Transmembrane helix</keyword>
<dbReference type="Pfam" id="PF00664">
    <property type="entry name" value="ABC_membrane"/>
    <property type="match status" value="1"/>
</dbReference>
<organism evidence="16 17">
    <name type="scientific">Clostridium folliculivorans</name>
    <dbReference type="NCBI Taxonomy" id="2886038"/>
    <lineage>
        <taxon>Bacteria</taxon>
        <taxon>Bacillati</taxon>
        <taxon>Bacillota</taxon>
        <taxon>Clostridia</taxon>
        <taxon>Eubacteriales</taxon>
        <taxon>Clostridiaceae</taxon>
        <taxon>Clostridium</taxon>
    </lineage>
</organism>
<evidence type="ECO:0000256" key="9">
    <source>
        <dbReference type="ARBA" id="ARBA00022989"/>
    </source>
</evidence>
<keyword evidence="6" id="KW-0788">Thiol protease</keyword>
<sequence length="714" mass="80299">MFRNTCINVPVVMQLENVECGAACLTMLLAYYGKWVPLEQVREECGVSRDGCSLNNMARAAQKYGLDVHSYRCSLNFIMTKAKLPCIIHWNFNHFVVLNGFTKKGAVLTDPAQGKVTVSLDEFAKSFTGIYMQLSKTAQFIADGKRQSIWSFIKKRLDNSISPMILILLTSITTCIIGIISPVLSRVFFDYVLNKSNPYWLYQLISVMILLLLSQIAVSIINGINSLKIQGKYAIYSDYSFIKHLLRLPMNFYSQHMAGDISVRQDSNRTIAYTLIQKLAPALLNFILLITYFFIMIQYSIQLTIIGILVICINSILARIISSKRLDIYRVQARNSGNLMSKTLSGLQMIETIKASGSELGFYKSWSGHQAAVNNTNIEIDKINLFWGMLPQLIEKIGNVLILSLGAFYIMKNHFTAGMLLAFQGFMIAFIQPVNSLISTGQSIQEMRTSMERVEDVMQSKPDTLYNTDSSCKTELFDHMELNYVDFGYSKYSNAVINGLSLKIHAGKSIAIVGSSGCGKSTLSKLISGLFDPWSGEILYFNNSLCEIPKSEFRKLLTVVDQNIVLFEDTIENNIKLWNSSISDEQMYLAAQDAQIHSTILERENGYQNVLLENGKNLSGGQKQCIEIARALAQNPQIIIFDEATSALDAKTEYQVMQAIRARNITLIIISHRLSIVRDCDEIIVMDNGKIVERGNHAELFNQGKMYTNLVTTE</sequence>
<feature type="transmembrane region" description="Helical" evidence="12">
    <location>
        <begin position="279"/>
        <end position="297"/>
    </location>
</feature>
<evidence type="ECO:0000256" key="7">
    <source>
        <dbReference type="ARBA" id="ARBA00022840"/>
    </source>
</evidence>
<evidence type="ECO:0000256" key="1">
    <source>
        <dbReference type="ARBA" id="ARBA00004651"/>
    </source>
</evidence>
<protein>
    <submittedName>
        <fullName evidence="16">NHLP family bacteriocin export ABC transporter peptidase/permease/ATPase</fullName>
    </submittedName>
</protein>
<evidence type="ECO:0000256" key="11">
    <source>
        <dbReference type="ARBA" id="ARBA00043264"/>
    </source>
</evidence>
<comment type="caution">
    <text evidence="16">The sequence shown here is derived from an EMBL/GenBank/DDBJ whole genome shotgun (WGS) entry which is preliminary data.</text>
</comment>
<dbReference type="InterPro" id="IPR017871">
    <property type="entry name" value="ABC_transporter-like_CS"/>
</dbReference>
<dbReference type="InterPro" id="IPR003593">
    <property type="entry name" value="AAA+_ATPase"/>
</dbReference>
<dbReference type="PROSITE" id="PS50990">
    <property type="entry name" value="PEPTIDASE_C39"/>
    <property type="match status" value="1"/>
</dbReference>
<dbReference type="PANTHER" id="PTHR24221:SF654">
    <property type="entry name" value="ATP-BINDING CASSETTE SUB-FAMILY B MEMBER 6"/>
    <property type="match status" value="1"/>
</dbReference>
<dbReference type="InterPro" id="IPR036640">
    <property type="entry name" value="ABC1_TM_sf"/>
</dbReference>
<dbReference type="InterPro" id="IPR027417">
    <property type="entry name" value="P-loop_NTPase"/>
</dbReference>
<evidence type="ECO:0000256" key="6">
    <source>
        <dbReference type="ARBA" id="ARBA00022807"/>
    </source>
</evidence>
<keyword evidence="3" id="KW-1003">Cell membrane</keyword>
<dbReference type="PROSITE" id="PS50893">
    <property type="entry name" value="ABC_TRANSPORTER_2"/>
    <property type="match status" value="1"/>
</dbReference>
<gene>
    <name evidence="16" type="ORF">CFOLD11_35000</name>
</gene>
<keyword evidence="6" id="KW-0645">Protease</keyword>
<evidence type="ECO:0000256" key="10">
    <source>
        <dbReference type="ARBA" id="ARBA00023136"/>
    </source>
</evidence>
<dbReference type="InterPro" id="IPR039421">
    <property type="entry name" value="Type_1_exporter"/>
</dbReference>
<feature type="domain" description="ABC transmembrane type-1" evidence="14">
    <location>
        <begin position="165"/>
        <end position="446"/>
    </location>
</feature>
<keyword evidence="6" id="KW-0378">Hydrolase</keyword>
<dbReference type="GO" id="GO:0015031">
    <property type="term" value="P:protein transport"/>
    <property type="evidence" value="ECO:0007669"/>
    <property type="project" value="UniProtKB-KW"/>
</dbReference>
<dbReference type="GO" id="GO:0006508">
    <property type="term" value="P:proteolysis"/>
    <property type="evidence" value="ECO:0007669"/>
    <property type="project" value="InterPro"/>
</dbReference>
<evidence type="ECO:0000259" key="13">
    <source>
        <dbReference type="PROSITE" id="PS50893"/>
    </source>
</evidence>
<evidence type="ECO:0000259" key="14">
    <source>
        <dbReference type="PROSITE" id="PS50929"/>
    </source>
</evidence>
<keyword evidence="10 12" id="KW-0472">Membrane</keyword>
<dbReference type="EMBL" id="BQXY01000006">
    <property type="protein sequence ID" value="GKU26673.1"/>
    <property type="molecule type" value="Genomic_DNA"/>
</dbReference>
<evidence type="ECO:0000256" key="3">
    <source>
        <dbReference type="ARBA" id="ARBA00022475"/>
    </source>
</evidence>
<feature type="transmembrane region" description="Helical" evidence="12">
    <location>
        <begin position="303"/>
        <end position="321"/>
    </location>
</feature>
<keyword evidence="8" id="KW-0653">Protein transport</keyword>
<dbReference type="SUPFAM" id="SSF52540">
    <property type="entry name" value="P-loop containing nucleoside triphosphate hydrolases"/>
    <property type="match status" value="1"/>
</dbReference>
<keyword evidence="17" id="KW-1185">Reference proteome</keyword>
<dbReference type="GO" id="GO:0005886">
    <property type="term" value="C:plasma membrane"/>
    <property type="evidence" value="ECO:0007669"/>
    <property type="project" value="UniProtKB-SubCell"/>
</dbReference>
<feature type="transmembrane region" description="Helical" evidence="12">
    <location>
        <begin position="164"/>
        <end position="188"/>
    </location>
</feature>
<dbReference type="PROSITE" id="PS50929">
    <property type="entry name" value="ABC_TM1F"/>
    <property type="match status" value="1"/>
</dbReference>
<dbReference type="GO" id="GO:0005524">
    <property type="term" value="F:ATP binding"/>
    <property type="evidence" value="ECO:0007669"/>
    <property type="project" value="UniProtKB-KW"/>
</dbReference>
<dbReference type="PANTHER" id="PTHR24221">
    <property type="entry name" value="ATP-BINDING CASSETTE SUB-FAMILY B"/>
    <property type="match status" value="1"/>
</dbReference>
<evidence type="ECO:0000256" key="5">
    <source>
        <dbReference type="ARBA" id="ARBA00022741"/>
    </source>
</evidence>
<feature type="transmembrane region" description="Helical" evidence="12">
    <location>
        <begin position="200"/>
        <end position="224"/>
    </location>
</feature>
<dbReference type="GO" id="GO:0140359">
    <property type="term" value="F:ABC-type transporter activity"/>
    <property type="evidence" value="ECO:0007669"/>
    <property type="project" value="InterPro"/>
</dbReference>
<keyword evidence="5" id="KW-0547">Nucleotide-binding</keyword>
<evidence type="ECO:0000256" key="4">
    <source>
        <dbReference type="ARBA" id="ARBA00022692"/>
    </source>
</evidence>
<feature type="transmembrane region" description="Helical" evidence="12">
    <location>
        <begin position="393"/>
        <end position="411"/>
    </location>
</feature>
<evidence type="ECO:0000256" key="12">
    <source>
        <dbReference type="SAM" id="Phobius"/>
    </source>
</evidence>
<proteinExistence type="predicted"/>
<accession>A0A9W6DCE9</accession>
<dbReference type="CDD" id="cd18569">
    <property type="entry name" value="ABC_6TM_NHLM_bacteriocin"/>
    <property type="match status" value="1"/>
</dbReference>
<evidence type="ECO:0000313" key="16">
    <source>
        <dbReference type="EMBL" id="GKU26673.1"/>
    </source>
</evidence>